<dbReference type="RefSeq" id="WP_381833604.1">
    <property type="nucleotide sequence ID" value="NZ_JBHTCF010000010.1"/>
</dbReference>
<dbReference type="Proteomes" id="UP001596523">
    <property type="component" value="Unassembled WGS sequence"/>
</dbReference>
<evidence type="ECO:0000256" key="1">
    <source>
        <dbReference type="SAM" id="MobiDB-lite"/>
    </source>
</evidence>
<name>A0ABW2JPC5_9ACTN</name>
<sequence>MNANASTGSAYSGGTPHGGAPVLGYPVGPIRAAAAFTSDFEIPGDLPVQRLVDMLETERRSMDVHPGMRHKYTPLRHAPVTGAPQIGGRYLFDTWADVRDYDRFTSQELEFEPGVKFWDRPFFRGVDRRLWRVTGAEDFLPLATSHHVNRFERWTVTGSGTASTADLLARVWPQLRDRARSLGLSSVWLLHQPEERQVGLVTVAARPAGSDAVAGTEEAMARLADGETPGRLLPSELAPAKVFDRTSPILAMWLPRSREAGGAPSAYPTSPPHPLPTIGQNLTVPAGA</sequence>
<evidence type="ECO:0000313" key="3">
    <source>
        <dbReference type="Proteomes" id="UP001596523"/>
    </source>
</evidence>
<proteinExistence type="predicted"/>
<evidence type="ECO:0000313" key="2">
    <source>
        <dbReference type="EMBL" id="MFC7307162.1"/>
    </source>
</evidence>
<keyword evidence="3" id="KW-1185">Reference proteome</keyword>
<feature type="region of interest" description="Disordered" evidence="1">
    <location>
        <begin position="260"/>
        <end position="288"/>
    </location>
</feature>
<accession>A0ABW2JPC5</accession>
<protein>
    <submittedName>
        <fullName evidence="2">Uncharacterized protein</fullName>
    </submittedName>
</protein>
<gene>
    <name evidence="2" type="ORF">ACFQVC_23400</name>
</gene>
<dbReference type="EMBL" id="JBHTCF010000010">
    <property type="protein sequence ID" value="MFC7307162.1"/>
    <property type="molecule type" value="Genomic_DNA"/>
</dbReference>
<reference evidence="3" key="1">
    <citation type="journal article" date="2019" name="Int. J. Syst. Evol. Microbiol.">
        <title>The Global Catalogue of Microorganisms (GCM) 10K type strain sequencing project: providing services to taxonomists for standard genome sequencing and annotation.</title>
        <authorList>
            <consortium name="The Broad Institute Genomics Platform"/>
            <consortium name="The Broad Institute Genome Sequencing Center for Infectious Disease"/>
            <person name="Wu L."/>
            <person name="Ma J."/>
        </authorList>
    </citation>
    <scope>NUCLEOTIDE SEQUENCE [LARGE SCALE GENOMIC DNA]</scope>
    <source>
        <strain evidence="3">SYNS20</strain>
    </source>
</reference>
<comment type="caution">
    <text evidence="2">The sequence shown here is derived from an EMBL/GenBank/DDBJ whole genome shotgun (WGS) entry which is preliminary data.</text>
</comment>
<organism evidence="2 3">
    <name type="scientific">Streptomyces monticola</name>
    <dbReference type="NCBI Taxonomy" id="2666263"/>
    <lineage>
        <taxon>Bacteria</taxon>
        <taxon>Bacillati</taxon>
        <taxon>Actinomycetota</taxon>
        <taxon>Actinomycetes</taxon>
        <taxon>Kitasatosporales</taxon>
        <taxon>Streptomycetaceae</taxon>
        <taxon>Streptomyces</taxon>
    </lineage>
</organism>
<feature type="compositionally biased region" description="Polar residues" evidence="1">
    <location>
        <begin position="278"/>
        <end position="288"/>
    </location>
</feature>